<gene>
    <name evidence="3" type="ORF">EA58_11940</name>
</gene>
<sequence>MATESLTRCYRFNRVDFEPDLRLLVWPDKSETALTLHETRLLETLCYFAGEVISHKVLSDKTFLPQDSLSQVQQIDLASVFNSLRRKLTVNGMMAIPVEVLPHYGFRVPLPKETCRHIHRFQQPSALPPKPPRHPPKAAVKSSRPRVSATEHIVKHSLMHKLSVILLAAAGVALVIVSNM</sequence>
<dbReference type="SUPFAM" id="SSF46894">
    <property type="entry name" value="C-terminal effector domain of the bipartite response regulators"/>
    <property type="match status" value="1"/>
</dbReference>
<proteinExistence type="predicted"/>
<dbReference type="EMBL" id="JMIB01000023">
    <property type="protein sequence ID" value="KDM91278.1"/>
    <property type="molecule type" value="Genomic_DNA"/>
</dbReference>
<keyword evidence="2" id="KW-1133">Transmembrane helix</keyword>
<reference evidence="3 4" key="1">
    <citation type="submission" date="2014-04" db="EMBL/GenBank/DDBJ databases">
        <title>Draft genome sequence of Photobacterium halotolerans S2753: a solonamide, ngercheumicin and holomycin producer.</title>
        <authorList>
            <person name="Machado H.R."/>
            <person name="Gram L."/>
        </authorList>
    </citation>
    <scope>NUCLEOTIDE SEQUENCE [LARGE SCALE GENOMIC DNA]</scope>
    <source>
        <strain evidence="3 4">S2753</strain>
    </source>
</reference>
<evidence type="ECO:0000313" key="4">
    <source>
        <dbReference type="Proteomes" id="UP000027192"/>
    </source>
</evidence>
<dbReference type="OrthoDB" id="5828895at2"/>
<feature type="region of interest" description="Disordered" evidence="1">
    <location>
        <begin position="122"/>
        <end position="146"/>
    </location>
</feature>
<dbReference type="Gene3D" id="1.10.10.10">
    <property type="entry name" value="Winged helix-like DNA-binding domain superfamily/Winged helix DNA-binding domain"/>
    <property type="match status" value="1"/>
</dbReference>
<evidence type="ECO:0000313" key="3">
    <source>
        <dbReference type="EMBL" id="KDM91278.1"/>
    </source>
</evidence>
<dbReference type="Proteomes" id="UP000027192">
    <property type="component" value="Unassembled WGS sequence"/>
</dbReference>
<dbReference type="InterPro" id="IPR036388">
    <property type="entry name" value="WH-like_DNA-bd_sf"/>
</dbReference>
<organism evidence="3 4">
    <name type="scientific">Photobacterium galatheae</name>
    <dbReference type="NCBI Taxonomy" id="1654360"/>
    <lineage>
        <taxon>Bacteria</taxon>
        <taxon>Pseudomonadati</taxon>
        <taxon>Pseudomonadota</taxon>
        <taxon>Gammaproteobacteria</taxon>
        <taxon>Vibrionales</taxon>
        <taxon>Vibrionaceae</taxon>
        <taxon>Photobacterium</taxon>
    </lineage>
</organism>
<name>A0A066RV78_9GAMM</name>
<evidence type="ECO:0008006" key="5">
    <source>
        <dbReference type="Google" id="ProtNLM"/>
    </source>
</evidence>
<evidence type="ECO:0000256" key="1">
    <source>
        <dbReference type="SAM" id="MobiDB-lite"/>
    </source>
</evidence>
<keyword evidence="2" id="KW-0472">Membrane</keyword>
<feature type="transmembrane region" description="Helical" evidence="2">
    <location>
        <begin position="158"/>
        <end position="177"/>
    </location>
</feature>
<keyword evidence="4" id="KW-1185">Reference proteome</keyword>
<dbReference type="InterPro" id="IPR016032">
    <property type="entry name" value="Sig_transdc_resp-reg_C-effctor"/>
</dbReference>
<protein>
    <recommendedName>
        <fullName evidence="5">OmpR/PhoB-type domain-containing protein</fullName>
    </recommendedName>
</protein>
<comment type="caution">
    <text evidence="3">The sequence shown here is derived from an EMBL/GenBank/DDBJ whole genome shotgun (WGS) entry which is preliminary data.</text>
</comment>
<dbReference type="RefSeq" id="WP_051642052.1">
    <property type="nucleotide sequence ID" value="NZ_JAGSGC010000010.1"/>
</dbReference>
<dbReference type="AlphaFoldDB" id="A0A066RV78"/>
<dbReference type="GO" id="GO:0003677">
    <property type="term" value="F:DNA binding"/>
    <property type="evidence" value="ECO:0007669"/>
    <property type="project" value="InterPro"/>
</dbReference>
<evidence type="ECO:0000256" key="2">
    <source>
        <dbReference type="SAM" id="Phobius"/>
    </source>
</evidence>
<dbReference type="GO" id="GO:0006355">
    <property type="term" value="P:regulation of DNA-templated transcription"/>
    <property type="evidence" value="ECO:0007669"/>
    <property type="project" value="InterPro"/>
</dbReference>
<dbReference type="STRING" id="1654360.EA58_11940"/>
<accession>A0A066RV78</accession>
<keyword evidence="2" id="KW-0812">Transmembrane</keyword>